<dbReference type="InterPro" id="IPR016035">
    <property type="entry name" value="Acyl_Trfase/lysoPLipase"/>
</dbReference>
<dbReference type="SUPFAM" id="SSF55048">
    <property type="entry name" value="Probable ACP-binding domain of malonyl-CoA ACP transacylase"/>
    <property type="match status" value="1"/>
</dbReference>
<dbReference type="Pfam" id="PF00109">
    <property type="entry name" value="ketoacyl-synt"/>
    <property type="match status" value="1"/>
</dbReference>
<dbReference type="GO" id="GO:0004312">
    <property type="term" value="F:fatty acid synthase activity"/>
    <property type="evidence" value="ECO:0007669"/>
    <property type="project" value="TreeGrafter"/>
</dbReference>
<dbReference type="InterPro" id="IPR001227">
    <property type="entry name" value="Ac_transferase_dom_sf"/>
</dbReference>
<dbReference type="PROSITE" id="PS52004">
    <property type="entry name" value="KS3_2"/>
    <property type="match status" value="1"/>
</dbReference>
<dbReference type="Pfam" id="PF16197">
    <property type="entry name" value="KAsynt_C_assoc"/>
    <property type="match status" value="1"/>
</dbReference>
<feature type="domain" description="Ketosynthase family 3 (KS3)" evidence="6">
    <location>
        <begin position="43"/>
        <end position="468"/>
    </location>
</feature>
<dbReference type="HOGENOM" id="CLU_000022_16_6_11"/>
<name>A0A061AAT5_9ACTN</name>
<evidence type="ECO:0000256" key="2">
    <source>
        <dbReference type="ARBA" id="ARBA00022553"/>
    </source>
</evidence>
<dbReference type="GO" id="GO:0031177">
    <property type="term" value="F:phosphopantetheine binding"/>
    <property type="evidence" value="ECO:0007669"/>
    <property type="project" value="UniProtKB-ARBA"/>
</dbReference>
<dbReference type="SMART" id="SM00827">
    <property type="entry name" value="PKS_AT"/>
    <property type="match status" value="1"/>
</dbReference>
<dbReference type="GO" id="GO:0006633">
    <property type="term" value="P:fatty acid biosynthetic process"/>
    <property type="evidence" value="ECO:0007669"/>
    <property type="project" value="InterPro"/>
</dbReference>
<dbReference type="EMBL" id="LK022848">
    <property type="protein sequence ID" value="CDR16255.1"/>
    <property type="molecule type" value="Genomic_DNA"/>
</dbReference>
<dbReference type="InterPro" id="IPR014031">
    <property type="entry name" value="Ketoacyl_synth_C"/>
</dbReference>
<dbReference type="GO" id="GO:0004315">
    <property type="term" value="F:3-oxoacyl-[acyl-carrier-protein] synthase activity"/>
    <property type="evidence" value="ECO:0007669"/>
    <property type="project" value="InterPro"/>
</dbReference>
<dbReference type="InterPro" id="IPR050091">
    <property type="entry name" value="PKS_NRPS_Biosynth_Enz"/>
</dbReference>
<dbReference type="SUPFAM" id="SSF52151">
    <property type="entry name" value="FabD/lysophospholipase-like"/>
    <property type="match status" value="1"/>
</dbReference>
<organism evidence="7">
    <name type="scientific">Streptomyces iranensis</name>
    <dbReference type="NCBI Taxonomy" id="576784"/>
    <lineage>
        <taxon>Bacteria</taxon>
        <taxon>Bacillati</taxon>
        <taxon>Actinomycetota</taxon>
        <taxon>Actinomycetes</taxon>
        <taxon>Kitasatosporales</taxon>
        <taxon>Streptomycetaceae</taxon>
        <taxon>Streptomyces</taxon>
        <taxon>Streptomyces violaceusniger group</taxon>
    </lineage>
</organism>
<dbReference type="Gene3D" id="3.30.70.3290">
    <property type="match status" value="1"/>
</dbReference>
<dbReference type="SMART" id="SM00825">
    <property type="entry name" value="PKS_KS"/>
    <property type="match status" value="1"/>
</dbReference>
<dbReference type="InterPro" id="IPR020841">
    <property type="entry name" value="PKS_Beta-ketoAc_synthase_dom"/>
</dbReference>
<evidence type="ECO:0000259" key="6">
    <source>
        <dbReference type="PROSITE" id="PS52004"/>
    </source>
</evidence>
<dbReference type="InterPro" id="IPR016039">
    <property type="entry name" value="Thiolase-like"/>
</dbReference>
<dbReference type="Gene3D" id="3.40.47.10">
    <property type="match status" value="1"/>
</dbReference>
<dbReference type="InterPro" id="IPR014043">
    <property type="entry name" value="Acyl_transferase_dom"/>
</dbReference>
<reference evidence="7" key="1">
    <citation type="submission" date="2014-05" db="EMBL/GenBank/DDBJ databases">
        <authorList>
            <person name="Horn Fabian"/>
        </authorList>
    </citation>
    <scope>NUCLEOTIDE SEQUENCE</scope>
</reference>
<keyword evidence="3" id="KW-0808">Transferase</keyword>
<dbReference type="PROSITE" id="PS00606">
    <property type="entry name" value="KS3_1"/>
    <property type="match status" value="1"/>
</dbReference>
<proteinExistence type="predicted"/>
<keyword evidence="2" id="KW-0597">Phosphoprotein</keyword>
<dbReference type="FunFam" id="3.40.47.10:FF:000019">
    <property type="entry name" value="Polyketide synthase type I"/>
    <property type="match status" value="1"/>
</dbReference>
<dbReference type="InterPro" id="IPR014030">
    <property type="entry name" value="Ketoacyl_synth_N"/>
</dbReference>
<dbReference type="InterPro" id="IPR016036">
    <property type="entry name" value="Malonyl_transacylase_ACP-bd"/>
</dbReference>
<keyword evidence="1" id="KW-0596">Phosphopantetheine</keyword>
<dbReference type="PANTHER" id="PTHR43775:SF51">
    <property type="entry name" value="INACTIVE PHENOLPHTHIOCEROL SYNTHESIS POLYKETIDE SYNTHASE TYPE I PKS1-RELATED"/>
    <property type="match status" value="1"/>
</dbReference>
<sequence>MSVRNAEAGMTTPEAKVVEALRVTLMENERLERENADIRRGLSEPIAIVGMACRLPGGVTTPEELWDLVVSGGDAVGGFPEDRGWDLENLFDPDPDHPGTSYVREGGFLRDAGEFDAGFFGISPREALAMDPQQRIMLELSWEAFERAGVDPTAMRGKDIGVFSGVTYHSYGSGARVPDELEAVMGTGTSASVLSGRVSYALGFEGPSVAVDTACSSSLVALHLAVQALRLGECSMALAGGVTVMANPGIFVGFSRQRGMSKDGRCRAFAAAADGTGFSEGAGVLLVERLSDAERNGHRVLAVVRGSAVNQDGASNGLTAPNGPSQQRVIRRALAGAGLVAGDVDAVEAHGTGTALGDPIEAQAVLATYGQGRSEGRPLWLGSLKSNIGHAQAAAGVAGVIKMVLALRHGVLPRTLHVDEPSREVDWSAGAVELLAEERVWPEVGRPRRVGVSGFGVSGTNAHVILEEAPEVVAGVVSEARGGVVPLVVSGRGGAGLRGQARRLLDFVEGHPGVGVVEVGAALASGRAGLSDRAVVVAGDREEALAGLVAVAEGGGAGRADVRGGVVFVFPGQGAQWVGMGAELLGESEVFAECLAECAGVLDPLTGWSLVDVVRGVGGGVLLERVDVVQPVSFAVMVALARVWLAAGVVPSAVVGHSQGEIAAACVAGGLSLEDAARVVVLRSRAIAAGLSGGGGMVSLGVGVGEAELLVSRWVGRVEVAAVNGPLSVVVAGESEALRAVVGMGAELLG</sequence>
<evidence type="ECO:0000256" key="4">
    <source>
        <dbReference type="ARBA" id="ARBA00023268"/>
    </source>
</evidence>
<evidence type="ECO:0000313" key="7">
    <source>
        <dbReference type="EMBL" id="CDR16255.1"/>
    </source>
</evidence>
<accession>A0A061AAT5</accession>
<gene>
    <name evidence="7" type="ORF">SIRAN8979</name>
</gene>
<protein>
    <submittedName>
        <fullName evidence="7">Beta-ketoacyl synthase</fullName>
    </submittedName>
</protein>
<dbReference type="CDD" id="cd00833">
    <property type="entry name" value="PKS"/>
    <property type="match status" value="1"/>
</dbReference>
<dbReference type="AlphaFoldDB" id="A0A061AAT5"/>
<evidence type="ECO:0000256" key="1">
    <source>
        <dbReference type="ARBA" id="ARBA00022450"/>
    </source>
</evidence>
<dbReference type="PANTHER" id="PTHR43775">
    <property type="entry name" value="FATTY ACID SYNTHASE"/>
    <property type="match status" value="1"/>
</dbReference>
<dbReference type="InterPro" id="IPR032821">
    <property type="entry name" value="PKS_assoc"/>
</dbReference>
<keyword evidence="4" id="KW-0511">Multifunctional enzyme</keyword>
<dbReference type="SUPFAM" id="SSF53901">
    <property type="entry name" value="Thiolase-like"/>
    <property type="match status" value="1"/>
</dbReference>
<keyword evidence="5" id="KW-0012">Acyltransferase</keyword>
<dbReference type="InterPro" id="IPR018201">
    <property type="entry name" value="Ketoacyl_synth_AS"/>
</dbReference>
<dbReference type="GO" id="GO:0033068">
    <property type="term" value="P:macrolide biosynthetic process"/>
    <property type="evidence" value="ECO:0007669"/>
    <property type="project" value="UniProtKB-ARBA"/>
</dbReference>
<evidence type="ECO:0000256" key="5">
    <source>
        <dbReference type="ARBA" id="ARBA00023315"/>
    </source>
</evidence>
<dbReference type="Pfam" id="PF02801">
    <property type="entry name" value="Ketoacyl-synt_C"/>
    <property type="match status" value="1"/>
</dbReference>
<dbReference type="Gene3D" id="3.40.366.10">
    <property type="entry name" value="Malonyl-Coenzyme A Acyl Carrier Protein, domain 2"/>
    <property type="match status" value="1"/>
</dbReference>
<dbReference type="Pfam" id="PF00698">
    <property type="entry name" value="Acyl_transf_1"/>
    <property type="match status" value="1"/>
</dbReference>
<evidence type="ECO:0000256" key="3">
    <source>
        <dbReference type="ARBA" id="ARBA00022679"/>
    </source>
</evidence>